<dbReference type="Gene3D" id="2.30.110.10">
    <property type="entry name" value="Electron Transport, Fmn-binding Protein, Chain A"/>
    <property type="match status" value="1"/>
</dbReference>
<dbReference type="RefSeq" id="WP_162450002.1">
    <property type="nucleotide sequence ID" value="NZ_WLZY01000002.1"/>
</dbReference>
<reference evidence="2 3" key="1">
    <citation type="submission" date="2019-11" db="EMBL/GenBank/DDBJ databases">
        <authorList>
            <person name="Li X.-J."/>
            <person name="Feng X.-M."/>
        </authorList>
    </citation>
    <scope>NUCLEOTIDE SEQUENCE [LARGE SCALE GENOMIC DNA]</scope>
    <source>
        <strain evidence="2 3">XMNu-373</strain>
    </source>
</reference>
<dbReference type="AlphaFoldDB" id="A0A7K3M4K6"/>
<accession>A0A7K3M4K6</accession>
<proteinExistence type="predicted"/>
<evidence type="ECO:0000313" key="2">
    <source>
        <dbReference type="EMBL" id="NDL57358.1"/>
    </source>
</evidence>
<gene>
    <name evidence="2" type="ORF">F7O44_09775</name>
</gene>
<protein>
    <submittedName>
        <fullName evidence="2">Pyridoxamine 5'-phosphate oxidase family protein</fullName>
    </submittedName>
</protein>
<dbReference type="Pfam" id="PF01243">
    <property type="entry name" value="PNPOx_N"/>
    <property type="match status" value="1"/>
</dbReference>
<comment type="caution">
    <text evidence="2">The sequence shown here is derived from an EMBL/GenBank/DDBJ whole genome shotgun (WGS) entry which is preliminary data.</text>
</comment>
<dbReference type="Proteomes" id="UP000460435">
    <property type="component" value="Unassembled WGS sequence"/>
</dbReference>
<feature type="domain" description="Pyridoxamine 5'-phosphate oxidase N-terminal" evidence="1">
    <location>
        <begin position="24"/>
        <end position="140"/>
    </location>
</feature>
<keyword evidence="3" id="KW-1185">Reference proteome</keyword>
<dbReference type="InterPro" id="IPR011576">
    <property type="entry name" value="Pyridox_Oxase_N"/>
</dbReference>
<sequence>MPVRQVNSFSELKADFDRIVGDVVYATMTTVDPKGRPRARVLLPIWQVVGGQPVGWLATYRTPVKTAHLATNPHATFSYWSPAQNTVAVDTVASWVSDRDTKDEVWKLYQKGSPRGVGYDPGAYWRRGPSDPEYEVLRLDGWRVQVLWGRELAAGTPVALTHITTPEFPGDHQYLVVPIG</sequence>
<dbReference type="SUPFAM" id="SSF50475">
    <property type="entry name" value="FMN-binding split barrel"/>
    <property type="match status" value="1"/>
</dbReference>
<dbReference type="InterPro" id="IPR012349">
    <property type="entry name" value="Split_barrel_FMN-bd"/>
</dbReference>
<dbReference type="EMBL" id="WLZY01000002">
    <property type="protein sequence ID" value="NDL57358.1"/>
    <property type="molecule type" value="Genomic_DNA"/>
</dbReference>
<evidence type="ECO:0000259" key="1">
    <source>
        <dbReference type="Pfam" id="PF01243"/>
    </source>
</evidence>
<evidence type="ECO:0000313" key="3">
    <source>
        <dbReference type="Proteomes" id="UP000460435"/>
    </source>
</evidence>
<organism evidence="2 3">
    <name type="scientific">Phytoactinopolyspora mesophila</name>
    <dbReference type="NCBI Taxonomy" id="2650750"/>
    <lineage>
        <taxon>Bacteria</taxon>
        <taxon>Bacillati</taxon>
        <taxon>Actinomycetota</taxon>
        <taxon>Actinomycetes</taxon>
        <taxon>Jiangellales</taxon>
        <taxon>Jiangellaceae</taxon>
        <taxon>Phytoactinopolyspora</taxon>
    </lineage>
</organism>
<name>A0A7K3M4K6_9ACTN</name>